<dbReference type="PANTHER" id="PTHR24359:SF37">
    <property type="entry name" value="PROTEIN KINASE DOMAIN-CONTAINING PROTEIN"/>
    <property type="match status" value="1"/>
</dbReference>
<comment type="caution">
    <text evidence="3">The sequence shown here is derived from an EMBL/GenBank/DDBJ whole genome shotgun (WGS) entry which is preliminary data.</text>
</comment>
<feature type="compositionally biased region" description="Basic and acidic residues" evidence="1">
    <location>
        <begin position="66"/>
        <end position="75"/>
    </location>
</feature>
<dbReference type="GO" id="GO:0004674">
    <property type="term" value="F:protein serine/threonine kinase activity"/>
    <property type="evidence" value="ECO:0007669"/>
    <property type="project" value="TreeGrafter"/>
</dbReference>
<dbReference type="AlphaFoldDB" id="A0A9P8VFN6"/>
<dbReference type="OrthoDB" id="1046782at2759"/>
<keyword evidence="3" id="KW-0418">Kinase</keyword>
<feature type="region of interest" description="Disordered" evidence="1">
    <location>
        <begin position="465"/>
        <end position="489"/>
    </location>
</feature>
<reference evidence="3" key="1">
    <citation type="journal article" date="2021" name="Nat. Commun.">
        <title>Genetic determinants of endophytism in the Arabidopsis root mycobiome.</title>
        <authorList>
            <person name="Mesny F."/>
            <person name="Miyauchi S."/>
            <person name="Thiergart T."/>
            <person name="Pickel B."/>
            <person name="Atanasova L."/>
            <person name="Karlsson M."/>
            <person name="Huettel B."/>
            <person name="Barry K.W."/>
            <person name="Haridas S."/>
            <person name="Chen C."/>
            <person name="Bauer D."/>
            <person name="Andreopoulos W."/>
            <person name="Pangilinan J."/>
            <person name="LaButti K."/>
            <person name="Riley R."/>
            <person name="Lipzen A."/>
            <person name="Clum A."/>
            <person name="Drula E."/>
            <person name="Henrissat B."/>
            <person name="Kohler A."/>
            <person name="Grigoriev I.V."/>
            <person name="Martin F.M."/>
            <person name="Hacquard S."/>
        </authorList>
    </citation>
    <scope>NUCLEOTIDE SEQUENCE</scope>
    <source>
        <strain evidence="3">MPI-SDFR-AT-0117</strain>
    </source>
</reference>
<dbReference type="InterPro" id="IPR011009">
    <property type="entry name" value="Kinase-like_dom_sf"/>
</dbReference>
<feature type="region of interest" description="Disordered" evidence="1">
    <location>
        <begin position="1"/>
        <end position="25"/>
    </location>
</feature>
<dbReference type="PROSITE" id="PS50011">
    <property type="entry name" value="PROTEIN_KINASE_DOM"/>
    <property type="match status" value="1"/>
</dbReference>
<dbReference type="PANTHER" id="PTHR24359">
    <property type="entry name" value="SERINE/THREONINE-PROTEIN KINASE SBK1"/>
    <property type="match status" value="1"/>
</dbReference>
<dbReference type="Pfam" id="PF00069">
    <property type="entry name" value="Pkinase"/>
    <property type="match status" value="1"/>
</dbReference>
<dbReference type="SMART" id="SM00220">
    <property type="entry name" value="S_TKc"/>
    <property type="match status" value="1"/>
</dbReference>
<evidence type="ECO:0000313" key="3">
    <source>
        <dbReference type="EMBL" id="KAH6690275.1"/>
    </source>
</evidence>
<protein>
    <submittedName>
        <fullName evidence="3">Kinase-like domain-containing protein</fullName>
    </submittedName>
</protein>
<feature type="domain" description="Protein kinase" evidence="2">
    <location>
        <begin position="310"/>
        <end position="697"/>
    </location>
</feature>
<sequence length="792" mass="90006">MTQGVRTRGPLQPNQSHRDENACCGMNEDQASLPAAVSSDHIELRKTTATPPATCERMPWKGNEFHHVEDRDRLHPNHPRGYSSRQRAFSDSGSSGFSSITFQRIETMPARGILSHASYELSRSAPNGVRPSRASTSPLPTEPFVTVASVRNKLRKAIIPSKLKVKESTKFLPLDKQSEIVTPEVTRQMLLNSRELDYTPEAADRIVQRVFQEWPSTSLTLDSRIGGPGAGWQATRRRRILIILILISKVDRISLFIDNDIDDLALPIDCNCDDENNQNYTSGRDWGHNEPPDLANRLNACFEGFDDDEFDLFRANQKRVHVPFFQFPTRDDMQIYHFNLDADCVLPIIDVGRHDGPVPEFALKKLKSQGEEPFREEVEVFEKLVHSRRPRSPDHLLRLELAFMHGEQGYLLFTWAEGSLKDYWKEEWRDPTNPVDVQWFFEQCYGLALGLRRLHDPNSYERSQFQSGLGLRSGHAHDGSHGAADGDEEVENLRRMATAKDDGKYGRHTDVKPDNILWYRQYEDQSNHLVISDFGSAQFNSHDTRSNVSPGVAGQKGTTNTYQAPELSFGIKVTRTYDIWSLGCVFLEFAVWFHQGSWQAVEDFAKQRSRDRQEVEQRSLQFSEDMFYLVVPNNTWHGAGCQGIKPSVTARIDAIRALDSCTEATRSFLDLIQKNMLVPEAEKRLDGRMIRQQLNTIRAKCRKDLDRVQDGVGGYEADFQPQIVSPAAGYFDGTSPETKAREFSRDVEETIKSALQDPPIITESPGHCRDDDSAQPTITGTGRSRGRPYYRQ</sequence>
<name>A0A9P8VFN6_9PEZI</name>
<evidence type="ECO:0000256" key="1">
    <source>
        <dbReference type="SAM" id="MobiDB-lite"/>
    </source>
</evidence>
<gene>
    <name evidence="3" type="ORF">F5X68DRAFT_253176</name>
</gene>
<evidence type="ECO:0000313" key="4">
    <source>
        <dbReference type="Proteomes" id="UP000770015"/>
    </source>
</evidence>
<dbReference type="SUPFAM" id="SSF56112">
    <property type="entry name" value="Protein kinase-like (PK-like)"/>
    <property type="match status" value="1"/>
</dbReference>
<keyword evidence="3" id="KW-0808">Transferase</keyword>
<evidence type="ECO:0000259" key="2">
    <source>
        <dbReference type="PROSITE" id="PS50011"/>
    </source>
</evidence>
<dbReference type="Gene3D" id="1.10.510.10">
    <property type="entry name" value="Transferase(Phosphotransferase) domain 1"/>
    <property type="match status" value="1"/>
</dbReference>
<feature type="region of interest" description="Disordered" evidence="1">
    <location>
        <begin position="66"/>
        <end position="95"/>
    </location>
</feature>
<dbReference type="InterPro" id="IPR000719">
    <property type="entry name" value="Prot_kinase_dom"/>
</dbReference>
<dbReference type="GO" id="GO:0005524">
    <property type="term" value="F:ATP binding"/>
    <property type="evidence" value="ECO:0007669"/>
    <property type="project" value="InterPro"/>
</dbReference>
<dbReference type="Proteomes" id="UP000770015">
    <property type="component" value="Unassembled WGS sequence"/>
</dbReference>
<feature type="region of interest" description="Disordered" evidence="1">
    <location>
        <begin position="751"/>
        <end position="792"/>
    </location>
</feature>
<accession>A0A9P8VFN6</accession>
<organism evidence="3 4">
    <name type="scientific">Plectosphaerella plurivora</name>
    <dbReference type="NCBI Taxonomy" id="936078"/>
    <lineage>
        <taxon>Eukaryota</taxon>
        <taxon>Fungi</taxon>
        <taxon>Dikarya</taxon>
        <taxon>Ascomycota</taxon>
        <taxon>Pezizomycotina</taxon>
        <taxon>Sordariomycetes</taxon>
        <taxon>Hypocreomycetidae</taxon>
        <taxon>Glomerellales</taxon>
        <taxon>Plectosphaerellaceae</taxon>
        <taxon>Plectosphaerella</taxon>
    </lineage>
</organism>
<proteinExistence type="predicted"/>
<dbReference type="EMBL" id="JAGSXJ010000006">
    <property type="protein sequence ID" value="KAH6690275.1"/>
    <property type="molecule type" value="Genomic_DNA"/>
</dbReference>
<keyword evidence="4" id="KW-1185">Reference proteome</keyword>